<reference evidence="2 3" key="1">
    <citation type="submission" date="2020-04" db="EMBL/GenBank/DDBJ databases">
        <title>Thalassotalea sp. M1531, isolated from the surface of marine red alga.</title>
        <authorList>
            <person name="Pang L."/>
            <person name="Lu D.-C."/>
        </authorList>
    </citation>
    <scope>NUCLEOTIDE SEQUENCE [LARGE SCALE GENOMIC DNA]</scope>
    <source>
        <strain evidence="2 3">M1531</strain>
    </source>
</reference>
<gene>
    <name evidence="2" type="ORF">HII17_17350</name>
</gene>
<evidence type="ECO:0000259" key="1">
    <source>
        <dbReference type="Pfam" id="PF13349"/>
    </source>
</evidence>
<dbReference type="Pfam" id="PF13349">
    <property type="entry name" value="DUF4097"/>
    <property type="match status" value="1"/>
</dbReference>
<keyword evidence="3" id="KW-1185">Reference proteome</keyword>
<feature type="domain" description="DUF4097" evidence="1">
    <location>
        <begin position="55"/>
        <end position="250"/>
    </location>
</feature>
<protein>
    <submittedName>
        <fullName evidence="2">DUF4097 domain-containing protein</fullName>
    </submittedName>
</protein>
<dbReference type="InterPro" id="IPR025164">
    <property type="entry name" value="Toastrack_DUF4097"/>
</dbReference>
<proteinExistence type="predicted"/>
<name>A0A7Y0LFE4_9GAMM</name>
<dbReference type="EMBL" id="JABBXH010000007">
    <property type="protein sequence ID" value="NMP33323.1"/>
    <property type="molecule type" value="Genomic_DNA"/>
</dbReference>
<comment type="caution">
    <text evidence="2">The sequence shown here is derived from an EMBL/GenBank/DDBJ whole genome shotgun (WGS) entry which is preliminary data.</text>
</comment>
<dbReference type="Proteomes" id="UP000568664">
    <property type="component" value="Unassembled WGS sequence"/>
</dbReference>
<dbReference type="AlphaFoldDB" id="A0A7Y0LFE4"/>
<organism evidence="2 3">
    <name type="scientific">Thalassotalea algicola</name>
    <dbReference type="NCBI Taxonomy" id="2716224"/>
    <lineage>
        <taxon>Bacteria</taxon>
        <taxon>Pseudomonadati</taxon>
        <taxon>Pseudomonadota</taxon>
        <taxon>Gammaproteobacteria</taxon>
        <taxon>Alteromonadales</taxon>
        <taxon>Colwelliaceae</taxon>
        <taxon>Thalassotalea</taxon>
    </lineage>
</organism>
<sequence length="253" mass="26878">MEKFNLNIASLIVASSLFATTTQAEETKVIEKSFIVESGASFSIENINGRVEIEKASGNEIEVIATITAKNADDMERIAVLMEQSGSDVTVETKYKDSTWGNNHSSGSVAYKVKLPVSVADSEVDLVNGSLLLDEVSGKLDVDLVNGSIEANNLSGNSELNSVNGSVIVSYSELNSVNKIDVDTVNGSIKVYLPVDANIKVDAETMHGSIKSDFGLSVEKKLFAGKYMKGSVGNASTKLSLESVNGSIKVLTK</sequence>
<accession>A0A7Y0LFE4</accession>
<evidence type="ECO:0000313" key="3">
    <source>
        <dbReference type="Proteomes" id="UP000568664"/>
    </source>
</evidence>
<dbReference type="RefSeq" id="WP_169076638.1">
    <property type="nucleotide sequence ID" value="NZ_JABBXH010000007.1"/>
</dbReference>
<evidence type="ECO:0000313" key="2">
    <source>
        <dbReference type="EMBL" id="NMP33323.1"/>
    </source>
</evidence>